<name>E8Q5W8_BLOVB</name>
<dbReference type="OrthoDB" id="9779554at2"/>
<evidence type="ECO:0000256" key="1">
    <source>
        <dbReference type="ARBA" id="ARBA00004651"/>
    </source>
</evidence>
<evidence type="ECO:0000256" key="5">
    <source>
        <dbReference type="ARBA" id="ARBA00022592"/>
    </source>
</evidence>
<feature type="transmembrane region" description="Helical" evidence="11">
    <location>
        <begin position="53"/>
        <end position="81"/>
    </location>
</feature>
<keyword evidence="3 11" id="KW-0813">Transport</keyword>
<evidence type="ECO:0000256" key="6">
    <source>
        <dbReference type="ARBA" id="ARBA00022692"/>
    </source>
</evidence>
<evidence type="ECO:0000256" key="9">
    <source>
        <dbReference type="ARBA" id="ARBA00023136"/>
    </source>
</evidence>
<comment type="subcellular location">
    <subcellularLocation>
        <location evidence="1">Cell membrane</location>
        <topology evidence="1">Multi-pass membrane protein</topology>
    </subcellularLocation>
    <subcellularLocation>
        <location evidence="11">Membrane</location>
        <topology evidence="11">Multi-pass membrane protein</topology>
    </subcellularLocation>
</comment>
<dbReference type="PANTHER" id="PTHR11101">
    <property type="entry name" value="PHOSPHATE TRANSPORTER"/>
    <property type="match status" value="1"/>
</dbReference>
<feature type="transmembrane region" description="Helical" evidence="11">
    <location>
        <begin position="514"/>
        <end position="537"/>
    </location>
</feature>
<comment type="catalytic activity">
    <reaction evidence="10">
        <text>phosphate(in) + H(+)(in) = phosphate(out) + H(+)(out)</text>
        <dbReference type="Rhea" id="RHEA:29939"/>
        <dbReference type="ChEBI" id="CHEBI:15378"/>
        <dbReference type="ChEBI" id="CHEBI:43474"/>
    </reaction>
</comment>
<dbReference type="AlphaFoldDB" id="E8Q5W8"/>
<evidence type="ECO:0000256" key="11">
    <source>
        <dbReference type="RuleBase" id="RU363058"/>
    </source>
</evidence>
<keyword evidence="8 11" id="KW-1133">Transmembrane helix</keyword>
<keyword evidence="5 11" id="KW-0592">Phosphate transport</keyword>
<evidence type="ECO:0000313" key="12">
    <source>
        <dbReference type="EMBL" id="ADV33437.1"/>
    </source>
</evidence>
<feature type="transmembrane region" description="Helical" evidence="11">
    <location>
        <begin position="12"/>
        <end position="33"/>
    </location>
</feature>
<feature type="transmembrane region" description="Helical" evidence="11">
    <location>
        <begin position="418"/>
        <end position="438"/>
    </location>
</feature>
<keyword evidence="4" id="KW-1003">Cell membrane</keyword>
<dbReference type="HOGENOM" id="CLU_015355_4_0_6"/>
<sequence>MSYLFYDLDIHIRVLLILALCFVFVYEAINGFHDTANSVVPVIYTCALRSSNAVIMSGIFNFLGVMLGGVSVSYTIVHLLPTYFFMNTNANHIFIMIFSMLFAAILWNLGTWYFGLPTSSSHTLIGALIGIGFANAFITHCSVNQELNISQLIHIFLSLIISPIIGLILSKIIMSLLLRYRSNFGKYQEIHMTPSKHAQLYGKQHPSLWIRIILIISAAGVSFSHGANDGQKGIGFIMLLLVGVAPASFVLNMHANNNDITNTRNAINNFQRYYIQHHDHFKNIIPSEIMSMPISVALNQLVIIDPSIQKITTHLIHEHNHQSNCNCRISTVLTTAQIKKIFYDFSLTLTIMQNSLCLLENLENYEQLNLNQRLQIRQLLMYITDILDQIIKHPDISNKNKKFLKHLKINLLNTIEYAPTWIIVAVALSLSLGTTIGWKRVAITIGEKIGTQKMTYAQGLSAQLTTAISIGTASYIGMPVSTTHILSSSITGSMLTHRWEGVQWKIIKNILMTWSLTIPISIILSGGFYLLIFKLFYQNI</sequence>
<feature type="transmembrane region" description="Helical" evidence="11">
    <location>
        <begin position="208"/>
        <end position="227"/>
    </location>
</feature>
<feature type="transmembrane region" description="Helical" evidence="11">
    <location>
        <begin position="121"/>
        <end position="143"/>
    </location>
</feature>
<dbReference type="EMBL" id="CP002189">
    <property type="protein sequence ID" value="ADV33437.1"/>
    <property type="molecule type" value="Genomic_DNA"/>
</dbReference>
<evidence type="ECO:0000256" key="10">
    <source>
        <dbReference type="ARBA" id="ARBA00047348"/>
    </source>
</evidence>
<feature type="transmembrane region" description="Helical" evidence="11">
    <location>
        <begin position="93"/>
        <end position="115"/>
    </location>
</feature>
<evidence type="ECO:0000313" key="13">
    <source>
        <dbReference type="Proteomes" id="UP000007464"/>
    </source>
</evidence>
<accession>E8Q5W8</accession>
<dbReference type="Pfam" id="PF01384">
    <property type="entry name" value="PHO4"/>
    <property type="match status" value="1"/>
</dbReference>
<reference evidence="12 13" key="1">
    <citation type="journal article" date="2010" name="BMC Genomics">
        <title>Unprecedented loss of ammonia assimilation capability in a urease-encoding bacterial mutualist.</title>
        <authorList>
            <person name="Williams L.E."/>
            <person name="Wernegreen J.J."/>
        </authorList>
    </citation>
    <scope>NUCLEOTIDE SEQUENCE [LARGE SCALE GENOMIC DNA]</scope>
    <source>
        <strain evidence="12 13">BVAF</strain>
    </source>
</reference>
<dbReference type="GO" id="GO:0015293">
    <property type="term" value="F:symporter activity"/>
    <property type="evidence" value="ECO:0007669"/>
    <property type="project" value="UniProtKB-KW"/>
</dbReference>
<dbReference type="InterPro" id="IPR001204">
    <property type="entry name" value="Phos_transporter"/>
</dbReference>
<keyword evidence="7" id="KW-0769">Symport</keyword>
<dbReference type="RefSeq" id="WP_013516362.1">
    <property type="nucleotide sequence ID" value="NC_014909.2"/>
</dbReference>
<dbReference type="Proteomes" id="UP000007464">
    <property type="component" value="Chromosome"/>
</dbReference>
<dbReference type="GO" id="GO:0005886">
    <property type="term" value="C:plasma membrane"/>
    <property type="evidence" value="ECO:0007669"/>
    <property type="project" value="UniProtKB-SubCell"/>
</dbReference>
<evidence type="ECO:0000256" key="2">
    <source>
        <dbReference type="ARBA" id="ARBA00005342"/>
    </source>
</evidence>
<keyword evidence="6 11" id="KW-0812">Transmembrane</keyword>
<dbReference type="STRING" id="859654.BVAF_023"/>
<keyword evidence="9 11" id="KW-0472">Membrane</keyword>
<evidence type="ECO:0000256" key="7">
    <source>
        <dbReference type="ARBA" id="ARBA00022847"/>
    </source>
</evidence>
<feature type="transmembrane region" description="Helical" evidence="11">
    <location>
        <begin position="234"/>
        <end position="255"/>
    </location>
</feature>
<dbReference type="PANTHER" id="PTHR11101:SF65">
    <property type="entry name" value="LOW-AFFINITY INORGANIC PHOSPHATE TRANSPORTER PITA-RELATED"/>
    <property type="match status" value="1"/>
</dbReference>
<dbReference type="GO" id="GO:0005315">
    <property type="term" value="F:phosphate transmembrane transporter activity"/>
    <property type="evidence" value="ECO:0007669"/>
    <property type="project" value="InterPro"/>
</dbReference>
<feature type="transmembrane region" description="Helical" evidence="11">
    <location>
        <begin position="155"/>
        <end position="178"/>
    </location>
</feature>
<dbReference type="KEGG" id="bva:BVAF_023"/>
<evidence type="ECO:0000256" key="3">
    <source>
        <dbReference type="ARBA" id="ARBA00022448"/>
    </source>
</evidence>
<gene>
    <name evidence="12" type="primary">pit</name>
    <name evidence="12" type="ordered locus">BVAF_023</name>
</gene>
<protein>
    <recommendedName>
        <fullName evidence="11">Phosphate transporter</fullName>
    </recommendedName>
</protein>
<evidence type="ECO:0000256" key="8">
    <source>
        <dbReference type="ARBA" id="ARBA00022989"/>
    </source>
</evidence>
<evidence type="ECO:0000256" key="4">
    <source>
        <dbReference type="ARBA" id="ARBA00022475"/>
    </source>
</evidence>
<comment type="similarity">
    <text evidence="2">Belongs to the inorganic phosphate transporter (PiT) (TC 2.A.20) family. Pit subfamily.</text>
</comment>
<proteinExistence type="inferred from homology"/>
<dbReference type="GO" id="GO:0035435">
    <property type="term" value="P:phosphate ion transmembrane transport"/>
    <property type="evidence" value="ECO:0007669"/>
    <property type="project" value="TreeGrafter"/>
</dbReference>
<keyword evidence="13" id="KW-1185">Reference proteome</keyword>
<organism evidence="12 13">
    <name type="scientific">Blochmanniella vafra (strain BVAF)</name>
    <dbReference type="NCBI Taxonomy" id="859654"/>
    <lineage>
        <taxon>Bacteria</taxon>
        <taxon>Pseudomonadati</taxon>
        <taxon>Pseudomonadota</taxon>
        <taxon>Gammaproteobacteria</taxon>
        <taxon>Enterobacterales</taxon>
        <taxon>Enterobacteriaceae</taxon>
        <taxon>ant endosymbionts</taxon>
        <taxon>Candidatus Blochmanniella</taxon>
    </lineage>
</organism>